<evidence type="ECO:0000313" key="3">
    <source>
        <dbReference type="Proteomes" id="UP001501822"/>
    </source>
</evidence>
<protein>
    <submittedName>
        <fullName evidence="2">Uncharacterized protein</fullName>
    </submittedName>
</protein>
<organism evidence="2 3">
    <name type="scientific">Actinoallomurus spadix</name>
    <dbReference type="NCBI Taxonomy" id="79912"/>
    <lineage>
        <taxon>Bacteria</taxon>
        <taxon>Bacillati</taxon>
        <taxon>Actinomycetota</taxon>
        <taxon>Actinomycetes</taxon>
        <taxon>Streptosporangiales</taxon>
        <taxon>Thermomonosporaceae</taxon>
        <taxon>Actinoallomurus</taxon>
    </lineage>
</organism>
<keyword evidence="1" id="KW-1133">Transmembrane helix</keyword>
<reference evidence="2 3" key="1">
    <citation type="journal article" date="2019" name="Int. J. Syst. Evol. Microbiol.">
        <title>The Global Catalogue of Microorganisms (GCM) 10K type strain sequencing project: providing services to taxonomists for standard genome sequencing and annotation.</title>
        <authorList>
            <consortium name="The Broad Institute Genomics Platform"/>
            <consortium name="The Broad Institute Genome Sequencing Center for Infectious Disease"/>
            <person name="Wu L."/>
            <person name="Ma J."/>
        </authorList>
    </citation>
    <scope>NUCLEOTIDE SEQUENCE [LARGE SCALE GENOMIC DNA]</scope>
    <source>
        <strain evidence="2 3">JCM 3146</strain>
    </source>
</reference>
<keyword evidence="1" id="KW-0472">Membrane</keyword>
<sequence>MRIALTGIGIIGAGLFIYWITGPYGAVAFTFFGLWAMLLTLSAAFVSGEALTDEVPSEAPAGEGSRVTGGS</sequence>
<evidence type="ECO:0000256" key="1">
    <source>
        <dbReference type="SAM" id="Phobius"/>
    </source>
</evidence>
<keyword evidence="3" id="KW-1185">Reference proteome</keyword>
<comment type="caution">
    <text evidence="2">The sequence shown here is derived from an EMBL/GenBank/DDBJ whole genome shotgun (WGS) entry which is preliminary data.</text>
</comment>
<name>A0ABN0VZT5_9ACTN</name>
<keyword evidence="1" id="KW-0812">Transmembrane</keyword>
<evidence type="ECO:0000313" key="2">
    <source>
        <dbReference type="EMBL" id="GAA0321477.1"/>
    </source>
</evidence>
<accession>A0ABN0VZT5</accession>
<gene>
    <name evidence="2" type="ORF">GCM10010151_09050</name>
</gene>
<dbReference type="RefSeq" id="WP_252804658.1">
    <property type="nucleotide sequence ID" value="NZ_BAAABM010000007.1"/>
</dbReference>
<feature type="transmembrane region" description="Helical" evidence="1">
    <location>
        <begin position="5"/>
        <end position="21"/>
    </location>
</feature>
<proteinExistence type="predicted"/>
<dbReference type="Proteomes" id="UP001501822">
    <property type="component" value="Unassembled WGS sequence"/>
</dbReference>
<dbReference type="EMBL" id="BAAABM010000007">
    <property type="protein sequence ID" value="GAA0321477.1"/>
    <property type="molecule type" value="Genomic_DNA"/>
</dbReference>